<evidence type="ECO:0000313" key="3">
    <source>
        <dbReference type="Proteomes" id="UP000281553"/>
    </source>
</evidence>
<evidence type="ECO:0000313" key="2">
    <source>
        <dbReference type="EMBL" id="VDN13738.1"/>
    </source>
</evidence>
<gene>
    <name evidence="2" type="ORF">DILT_LOCUS9569</name>
</gene>
<dbReference type="InterPro" id="IPR017946">
    <property type="entry name" value="PLC-like_Pdiesterase_TIM-brl"/>
</dbReference>
<dbReference type="OrthoDB" id="269822at2759"/>
<dbReference type="GO" id="GO:0035556">
    <property type="term" value="P:intracellular signal transduction"/>
    <property type="evidence" value="ECO:0007669"/>
    <property type="project" value="InterPro"/>
</dbReference>
<proteinExistence type="predicted"/>
<dbReference type="EMBL" id="UYRU01057216">
    <property type="protein sequence ID" value="VDN13738.1"/>
    <property type="molecule type" value="Genomic_DNA"/>
</dbReference>
<sequence length="156" mass="16943">MMVDDRCPLYRSASLLALMSIHHSLAEFSPTHIWGHLPVQACVLHMHISAGPQTKVRIDSTQSGLGGSLTAEEEQAMLAQYHYTGATTAIHPLLSSMVNYAQAVKFQGFDVAEGQPLPSPARCVPHVLIPSSLSLSETVALGLMKNEAIEFVKYPF</sequence>
<dbReference type="GO" id="GO:0006629">
    <property type="term" value="P:lipid metabolic process"/>
    <property type="evidence" value="ECO:0007669"/>
    <property type="project" value="InterPro"/>
</dbReference>
<keyword evidence="3" id="KW-1185">Reference proteome</keyword>
<organism evidence="2 3">
    <name type="scientific">Dibothriocephalus latus</name>
    <name type="common">Fish tapeworm</name>
    <name type="synonym">Diphyllobothrium latum</name>
    <dbReference type="NCBI Taxonomy" id="60516"/>
    <lineage>
        <taxon>Eukaryota</taxon>
        <taxon>Metazoa</taxon>
        <taxon>Spiralia</taxon>
        <taxon>Lophotrochozoa</taxon>
        <taxon>Platyhelminthes</taxon>
        <taxon>Cestoda</taxon>
        <taxon>Eucestoda</taxon>
        <taxon>Diphyllobothriidea</taxon>
        <taxon>Diphyllobothriidae</taxon>
        <taxon>Dibothriocephalus</taxon>
    </lineage>
</organism>
<feature type="domain" description="PI-PLC Y-box" evidence="1">
    <location>
        <begin position="94"/>
        <end position="154"/>
    </location>
</feature>
<dbReference type="PROSITE" id="PS50008">
    <property type="entry name" value="PIPLC_Y_DOMAIN"/>
    <property type="match status" value="1"/>
</dbReference>
<dbReference type="GO" id="GO:0004435">
    <property type="term" value="F:phosphatidylinositol-4,5-bisphosphate phospholipase C activity"/>
    <property type="evidence" value="ECO:0007669"/>
    <property type="project" value="InterPro"/>
</dbReference>
<dbReference type="Proteomes" id="UP000281553">
    <property type="component" value="Unassembled WGS sequence"/>
</dbReference>
<dbReference type="AlphaFoldDB" id="A0A3P7LUH2"/>
<reference evidence="2 3" key="1">
    <citation type="submission" date="2018-11" db="EMBL/GenBank/DDBJ databases">
        <authorList>
            <consortium name="Pathogen Informatics"/>
        </authorList>
    </citation>
    <scope>NUCLEOTIDE SEQUENCE [LARGE SCALE GENOMIC DNA]</scope>
</reference>
<protein>
    <recommendedName>
        <fullName evidence="1">PI-PLC Y-box domain-containing protein</fullName>
    </recommendedName>
</protein>
<name>A0A3P7LUH2_DIBLA</name>
<dbReference type="InterPro" id="IPR001711">
    <property type="entry name" value="PLipase_C_Pinositol-sp_Y"/>
</dbReference>
<accession>A0A3P7LUH2</accession>
<dbReference type="SUPFAM" id="SSF51695">
    <property type="entry name" value="PLC-like phosphodiesterases"/>
    <property type="match status" value="1"/>
</dbReference>
<evidence type="ECO:0000259" key="1">
    <source>
        <dbReference type="PROSITE" id="PS50008"/>
    </source>
</evidence>